<dbReference type="KEGG" id="der:26526826"/>
<reference evidence="3 4" key="2">
    <citation type="journal article" date="2008" name="Bioinformatics">
        <title>Assembly reconciliation.</title>
        <authorList>
            <person name="Zimin A.V."/>
            <person name="Smith D.R."/>
            <person name="Sutton G."/>
            <person name="Yorke J.A."/>
        </authorList>
    </citation>
    <scope>NUCLEOTIDE SEQUENCE [LARGE SCALE GENOMIC DNA]</scope>
    <source>
        <strain evidence="3 4">TSC#14021-0224.01</strain>
    </source>
</reference>
<gene>
    <name evidence="3" type="primary">Dere\GG27002</name>
    <name evidence="3" type="synonym">GG27002</name>
    <name evidence="3" type="ORF">Dere_GG27002</name>
</gene>
<feature type="chain" id="PRO_5006263976" description="Secreted protein" evidence="2">
    <location>
        <begin position="25"/>
        <end position="109"/>
    </location>
</feature>
<dbReference type="EMBL" id="CH954178">
    <property type="protein sequence ID" value="KQS43541.1"/>
    <property type="molecule type" value="Genomic_DNA"/>
</dbReference>
<reference evidence="3 4" key="1">
    <citation type="journal article" date="2007" name="Nature">
        <title>Evolution of genes and genomes on the Drosophila phylogeny.</title>
        <authorList>
            <consortium name="Drosophila 12 Genomes Consortium"/>
            <person name="Clark A.G."/>
            <person name="Eisen M.B."/>
            <person name="Smith D.R."/>
            <person name="Bergman C.M."/>
            <person name="Oliver B."/>
            <person name="Markow T.A."/>
            <person name="Kaufman T.C."/>
            <person name="Kellis M."/>
            <person name="Gelbart W."/>
            <person name="Iyer V.N."/>
            <person name="Pollard D.A."/>
            <person name="Sackton T.B."/>
            <person name="Larracuente A.M."/>
            <person name="Singh N.D."/>
            <person name="Abad J.P."/>
            <person name="Abt D.N."/>
            <person name="Adryan B."/>
            <person name="Aguade M."/>
            <person name="Akashi H."/>
            <person name="Anderson W.W."/>
            <person name="Aquadro C.F."/>
            <person name="Ardell D.H."/>
            <person name="Arguello R."/>
            <person name="Artieri C.G."/>
            <person name="Barbash D.A."/>
            <person name="Barker D."/>
            <person name="Barsanti P."/>
            <person name="Batterham P."/>
            <person name="Batzoglou S."/>
            <person name="Begun D."/>
            <person name="Bhutkar A."/>
            <person name="Blanco E."/>
            <person name="Bosak S.A."/>
            <person name="Bradley R.K."/>
            <person name="Brand A.D."/>
            <person name="Brent M.R."/>
            <person name="Brooks A.N."/>
            <person name="Brown R.H."/>
            <person name="Butlin R.K."/>
            <person name="Caggese C."/>
            <person name="Calvi B.R."/>
            <person name="Bernardo de Carvalho A."/>
            <person name="Caspi A."/>
            <person name="Castrezana S."/>
            <person name="Celniker S.E."/>
            <person name="Chang J.L."/>
            <person name="Chapple C."/>
            <person name="Chatterji S."/>
            <person name="Chinwalla A."/>
            <person name="Civetta A."/>
            <person name="Clifton S.W."/>
            <person name="Comeron J.M."/>
            <person name="Costello J.C."/>
            <person name="Coyne J.A."/>
            <person name="Daub J."/>
            <person name="David R.G."/>
            <person name="Delcher A.L."/>
            <person name="Delehaunty K."/>
            <person name="Do C.B."/>
            <person name="Ebling H."/>
            <person name="Edwards K."/>
            <person name="Eickbush T."/>
            <person name="Evans J.D."/>
            <person name="Filipski A."/>
            <person name="Findeiss S."/>
            <person name="Freyhult E."/>
            <person name="Fulton L."/>
            <person name="Fulton R."/>
            <person name="Garcia A.C."/>
            <person name="Gardiner A."/>
            <person name="Garfield D.A."/>
            <person name="Garvin B.E."/>
            <person name="Gibson G."/>
            <person name="Gilbert D."/>
            <person name="Gnerre S."/>
            <person name="Godfrey J."/>
            <person name="Good R."/>
            <person name="Gotea V."/>
            <person name="Gravely B."/>
            <person name="Greenberg A.J."/>
            <person name="Griffiths-Jones S."/>
            <person name="Gross S."/>
            <person name="Guigo R."/>
            <person name="Gustafson E.A."/>
            <person name="Haerty W."/>
            <person name="Hahn M.W."/>
            <person name="Halligan D.L."/>
            <person name="Halpern A.L."/>
            <person name="Halter G.M."/>
            <person name="Han M.V."/>
            <person name="Heger A."/>
            <person name="Hillier L."/>
            <person name="Hinrichs A.S."/>
            <person name="Holmes I."/>
            <person name="Hoskins R.A."/>
            <person name="Hubisz M.J."/>
            <person name="Hultmark D."/>
            <person name="Huntley M.A."/>
            <person name="Jaffe D.B."/>
            <person name="Jagadeeshan S."/>
            <person name="Jeck W.R."/>
            <person name="Johnson J."/>
            <person name="Jones C.D."/>
            <person name="Jordan W.C."/>
            <person name="Karpen G.H."/>
            <person name="Kataoka E."/>
            <person name="Keightley P.D."/>
            <person name="Kheradpour P."/>
            <person name="Kirkness E.F."/>
            <person name="Koerich L.B."/>
            <person name="Kristiansen K."/>
            <person name="Kudrna D."/>
            <person name="Kulathinal R.J."/>
            <person name="Kumar S."/>
            <person name="Kwok R."/>
            <person name="Lander E."/>
            <person name="Langley C.H."/>
            <person name="Lapoint R."/>
            <person name="Lazzaro B.P."/>
            <person name="Lee S.J."/>
            <person name="Levesque L."/>
            <person name="Li R."/>
            <person name="Lin C.F."/>
            <person name="Lin M.F."/>
            <person name="Lindblad-Toh K."/>
            <person name="Llopart A."/>
            <person name="Long M."/>
            <person name="Low L."/>
            <person name="Lozovsky E."/>
            <person name="Lu J."/>
            <person name="Luo M."/>
            <person name="Machado C.A."/>
            <person name="Makalowski W."/>
            <person name="Marzo M."/>
            <person name="Matsuda M."/>
            <person name="Matzkin L."/>
            <person name="McAllister B."/>
            <person name="McBride C.S."/>
            <person name="McKernan B."/>
            <person name="McKernan K."/>
            <person name="Mendez-Lago M."/>
            <person name="Minx P."/>
            <person name="Mollenhauer M.U."/>
            <person name="Montooth K."/>
            <person name="Mount S.M."/>
            <person name="Mu X."/>
            <person name="Myers E."/>
            <person name="Negre B."/>
            <person name="Newfeld S."/>
            <person name="Nielsen R."/>
            <person name="Noor M.A."/>
            <person name="O'Grady P."/>
            <person name="Pachter L."/>
            <person name="Papaceit M."/>
            <person name="Parisi M.J."/>
            <person name="Parisi M."/>
            <person name="Parts L."/>
            <person name="Pedersen J.S."/>
            <person name="Pesole G."/>
            <person name="Phillippy A.M."/>
            <person name="Ponting C.P."/>
            <person name="Pop M."/>
            <person name="Porcelli D."/>
            <person name="Powell J.R."/>
            <person name="Prohaska S."/>
            <person name="Pruitt K."/>
            <person name="Puig M."/>
            <person name="Quesneville H."/>
            <person name="Ram K.R."/>
            <person name="Rand D."/>
            <person name="Rasmussen M.D."/>
            <person name="Reed L.K."/>
            <person name="Reenan R."/>
            <person name="Reily A."/>
            <person name="Remington K.A."/>
            <person name="Rieger T.T."/>
            <person name="Ritchie M.G."/>
            <person name="Robin C."/>
            <person name="Rogers Y.H."/>
            <person name="Rohde C."/>
            <person name="Rozas J."/>
            <person name="Rubenfield M.J."/>
            <person name="Ruiz A."/>
            <person name="Russo S."/>
            <person name="Salzberg S.L."/>
            <person name="Sanchez-Gracia A."/>
            <person name="Saranga D.J."/>
            <person name="Sato H."/>
            <person name="Schaeffer S.W."/>
            <person name="Schatz M.C."/>
            <person name="Schlenke T."/>
            <person name="Schwartz R."/>
            <person name="Segarra C."/>
            <person name="Singh R.S."/>
            <person name="Sirot L."/>
            <person name="Sirota M."/>
            <person name="Sisneros N.B."/>
            <person name="Smith C.D."/>
            <person name="Smith T.F."/>
            <person name="Spieth J."/>
            <person name="Stage D.E."/>
            <person name="Stark A."/>
            <person name="Stephan W."/>
            <person name="Strausberg R.L."/>
            <person name="Strempel S."/>
            <person name="Sturgill D."/>
            <person name="Sutton G."/>
            <person name="Sutton G.G."/>
            <person name="Tao W."/>
            <person name="Teichmann S."/>
            <person name="Tobari Y.N."/>
            <person name="Tomimura Y."/>
            <person name="Tsolas J.M."/>
            <person name="Valente V.L."/>
            <person name="Venter E."/>
            <person name="Venter J.C."/>
            <person name="Vicario S."/>
            <person name="Vieira F.G."/>
            <person name="Vilella A.J."/>
            <person name="Villasante A."/>
            <person name="Walenz B."/>
            <person name="Wang J."/>
            <person name="Wasserman M."/>
            <person name="Watts T."/>
            <person name="Wilson D."/>
            <person name="Wilson R.K."/>
            <person name="Wing R.A."/>
            <person name="Wolfner M.F."/>
            <person name="Wong A."/>
            <person name="Wong G.K."/>
            <person name="Wu C.I."/>
            <person name="Wu G."/>
            <person name="Yamamoto D."/>
            <person name="Yang H.P."/>
            <person name="Yang S.P."/>
            <person name="Yorke J.A."/>
            <person name="Yoshida K."/>
            <person name="Zdobnov E."/>
            <person name="Zhang P."/>
            <person name="Zhang Y."/>
            <person name="Zimin A.V."/>
            <person name="Baldwin J."/>
            <person name="Abdouelleil A."/>
            <person name="Abdulkadir J."/>
            <person name="Abebe A."/>
            <person name="Abera B."/>
            <person name="Abreu J."/>
            <person name="Acer S.C."/>
            <person name="Aftuck L."/>
            <person name="Alexander A."/>
            <person name="An P."/>
            <person name="Anderson E."/>
            <person name="Anderson S."/>
            <person name="Arachi H."/>
            <person name="Azer M."/>
            <person name="Bachantsang P."/>
            <person name="Barry A."/>
            <person name="Bayul T."/>
            <person name="Berlin A."/>
            <person name="Bessette D."/>
            <person name="Bloom T."/>
            <person name="Blye J."/>
            <person name="Boguslavskiy L."/>
            <person name="Bonnet C."/>
            <person name="Boukhgalter B."/>
            <person name="Bourzgui I."/>
            <person name="Brown A."/>
            <person name="Cahill P."/>
            <person name="Channer S."/>
            <person name="Cheshatsang Y."/>
            <person name="Chuda L."/>
            <person name="Citroen M."/>
            <person name="Collymore A."/>
            <person name="Cooke P."/>
            <person name="Costello M."/>
            <person name="D'Aco K."/>
            <person name="Daza R."/>
            <person name="De Haan G."/>
            <person name="DeGray S."/>
            <person name="DeMaso C."/>
            <person name="Dhargay N."/>
            <person name="Dooley K."/>
            <person name="Dooley E."/>
            <person name="Doricent M."/>
            <person name="Dorje P."/>
            <person name="Dorjee K."/>
            <person name="Dupes A."/>
            <person name="Elong R."/>
            <person name="Falk J."/>
            <person name="Farina A."/>
            <person name="Faro S."/>
            <person name="Ferguson D."/>
            <person name="Fisher S."/>
            <person name="Foley C.D."/>
            <person name="Franke A."/>
            <person name="Friedrich D."/>
            <person name="Gadbois L."/>
            <person name="Gearin G."/>
            <person name="Gearin C.R."/>
            <person name="Giannoukos G."/>
            <person name="Goode T."/>
            <person name="Graham J."/>
            <person name="Grandbois E."/>
            <person name="Grewal S."/>
            <person name="Gyaltsen K."/>
            <person name="Hafez N."/>
            <person name="Hagos B."/>
            <person name="Hall J."/>
            <person name="Henson C."/>
            <person name="Hollinger A."/>
            <person name="Honan T."/>
            <person name="Huard M.D."/>
            <person name="Hughes L."/>
            <person name="Hurhula B."/>
            <person name="Husby M.E."/>
            <person name="Kamat A."/>
            <person name="Kanga B."/>
            <person name="Kashin S."/>
            <person name="Khazanovich D."/>
            <person name="Kisner P."/>
            <person name="Lance K."/>
            <person name="Lara M."/>
            <person name="Lee W."/>
            <person name="Lennon N."/>
            <person name="Letendre F."/>
            <person name="LeVine R."/>
            <person name="Lipovsky A."/>
            <person name="Liu X."/>
            <person name="Liu J."/>
            <person name="Liu S."/>
            <person name="Lokyitsang T."/>
            <person name="Lokyitsang Y."/>
            <person name="Lubonja R."/>
            <person name="Lui A."/>
            <person name="MacDonald P."/>
            <person name="Magnisalis V."/>
            <person name="Maru K."/>
            <person name="Matthews C."/>
            <person name="McCusker W."/>
            <person name="McDonough S."/>
            <person name="Mehta T."/>
            <person name="Meldrim J."/>
            <person name="Meneus L."/>
            <person name="Mihai O."/>
            <person name="Mihalev A."/>
            <person name="Mihova T."/>
            <person name="Mittelman R."/>
            <person name="Mlenga V."/>
            <person name="Montmayeur A."/>
            <person name="Mulrain L."/>
            <person name="Navidi A."/>
            <person name="Naylor J."/>
            <person name="Negash T."/>
            <person name="Nguyen T."/>
            <person name="Nguyen N."/>
            <person name="Nicol R."/>
            <person name="Norbu C."/>
            <person name="Norbu N."/>
            <person name="Novod N."/>
            <person name="O'Neill B."/>
            <person name="Osman S."/>
            <person name="Markiewicz E."/>
            <person name="Oyono O.L."/>
            <person name="Patti C."/>
            <person name="Phunkhang P."/>
            <person name="Pierre F."/>
            <person name="Priest M."/>
            <person name="Raghuraman S."/>
            <person name="Rege F."/>
            <person name="Reyes R."/>
            <person name="Rise C."/>
            <person name="Rogov P."/>
            <person name="Ross K."/>
            <person name="Ryan E."/>
            <person name="Settipalli S."/>
            <person name="Shea T."/>
            <person name="Sherpa N."/>
            <person name="Shi L."/>
            <person name="Shih D."/>
            <person name="Sparrow T."/>
            <person name="Spaulding J."/>
            <person name="Stalker J."/>
            <person name="Stange-Thomann N."/>
            <person name="Stavropoulos S."/>
            <person name="Stone C."/>
            <person name="Strader C."/>
            <person name="Tesfaye S."/>
            <person name="Thomson T."/>
            <person name="Thoulutsang Y."/>
            <person name="Thoulutsang D."/>
            <person name="Topham K."/>
            <person name="Topping I."/>
            <person name="Tsamla T."/>
            <person name="Vassiliev H."/>
            <person name="Vo A."/>
            <person name="Wangchuk T."/>
            <person name="Wangdi T."/>
            <person name="Weiand M."/>
            <person name="Wilkinson J."/>
            <person name="Wilson A."/>
            <person name="Yadav S."/>
            <person name="Young G."/>
            <person name="Yu Q."/>
            <person name="Zembek L."/>
            <person name="Zhong D."/>
            <person name="Zimmer A."/>
            <person name="Zwirko Z."/>
            <person name="Jaffe D.B."/>
            <person name="Alvarez P."/>
            <person name="Brockman W."/>
            <person name="Butler J."/>
            <person name="Chin C."/>
            <person name="Gnerre S."/>
            <person name="Grabherr M."/>
            <person name="Kleber M."/>
            <person name="Mauceli E."/>
            <person name="MacCallum I."/>
        </authorList>
    </citation>
    <scope>NUCLEOTIDE SEQUENCE [LARGE SCALE GENOMIC DNA]</scope>
    <source>
        <strain evidence="3 4">TSC#14021-0224.01</strain>
    </source>
</reference>
<organism evidence="3 4">
    <name type="scientific">Drosophila erecta</name>
    <name type="common">Fruit fly</name>
    <dbReference type="NCBI Taxonomy" id="7220"/>
    <lineage>
        <taxon>Eukaryota</taxon>
        <taxon>Metazoa</taxon>
        <taxon>Ecdysozoa</taxon>
        <taxon>Arthropoda</taxon>
        <taxon>Hexapoda</taxon>
        <taxon>Insecta</taxon>
        <taxon>Pterygota</taxon>
        <taxon>Neoptera</taxon>
        <taxon>Endopterygota</taxon>
        <taxon>Diptera</taxon>
        <taxon>Brachycera</taxon>
        <taxon>Muscomorpha</taxon>
        <taxon>Ephydroidea</taxon>
        <taxon>Drosophilidae</taxon>
        <taxon>Drosophila</taxon>
        <taxon>Sophophora</taxon>
    </lineage>
</organism>
<evidence type="ECO:0008006" key="5">
    <source>
        <dbReference type="Google" id="ProtNLM"/>
    </source>
</evidence>
<sequence>MPKCETHFGFKLLMVIVAAANATAAAAAAAAADVFELINTPITCDSFRFASDTCSQPLGQHLIAPHPVTATARVPFPQPPSHQPNPTHTQSQAQTPLKVSSVKTSCALI</sequence>
<feature type="signal peptide" evidence="2">
    <location>
        <begin position="1"/>
        <end position="24"/>
    </location>
</feature>
<evidence type="ECO:0000256" key="1">
    <source>
        <dbReference type="SAM" id="MobiDB-lite"/>
    </source>
</evidence>
<dbReference type="AlphaFoldDB" id="A0A0Q5U3J1"/>
<keyword evidence="2" id="KW-0732">Signal</keyword>
<protein>
    <recommendedName>
        <fullName evidence="5">Secreted protein</fullName>
    </recommendedName>
</protein>
<accession>A0A0Q5U3J1</accession>
<feature type="compositionally biased region" description="Polar residues" evidence="1">
    <location>
        <begin position="91"/>
        <end position="109"/>
    </location>
</feature>
<name>A0A0Q5U3J1_DROER</name>
<feature type="region of interest" description="Disordered" evidence="1">
    <location>
        <begin position="69"/>
        <end position="109"/>
    </location>
</feature>
<keyword evidence="4" id="KW-1185">Reference proteome</keyword>
<evidence type="ECO:0000256" key="2">
    <source>
        <dbReference type="SAM" id="SignalP"/>
    </source>
</evidence>
<proteinExistence type="predicted"/>
<evidence type="ECO:0000313" key="3">
    <source>
        <dbReference type="EMBL" id="KQS43541.1"/>
    </source>
</evidence>
<evidence type="ECO:0000313" key="4">
    <source>
        <dbReference type="Proteomes" id="UP000008711"/>
    </source>
</evidence>
<dbReference type="OrthoDB" id="7866891at2759"/>
<dbReference type="Proteomes" id="UP000008711">
    <property type="component" value="Unassembled WGS sequence"/>
</dbReference>